<dbReference type="PANTHER" id="PTHR13271:SF91">
    <property type="entry name" value="PROTEIN SET DOMAIN GROUP 40"/>
    <property type="match status" value="1"/>
</dbReference>
<dbReference type="GO" id="GO:0016279">
    <property type="term" value="F:protein-lysine N-methyltransferase activity"/>
    <property type="evidence" value="ECO:0007669"/>
    <property type="project" value="TreeGrafter"/>
</dbReference>
<dbReference type="CDD" id="cd10527">
    <property type="entry name" value="SET_LSMT"/>
    <property type="match status" value="1"/>
</dbReference>
<dbReference type="EMBL" id="JALJOU010000005">
    <property type="protein sequence ID" value="KAK9843754.1"/>
    <property type="molecule type" value="Genomic_DNA"/>
</dbReference>
<dbReference type="PANTHER" id="PTHR13271">
    <property type="entry name" value="UNCHARACTERIZED PUTATIVE METHYLTRANSFERASE"/>
    <property type="match status" value="1"/>
</dbReference>
<protein>
    <recommendedName>
        <fullName evidence="3">SET domain-containing protein</fullName>
    </recommendedName>
</protein>
<keyword evidence="2" id="KW-1185">Reference proteome</keyword>
<comment type="caution">
    <text evidence="1">The sequence shown here is derived from an EMBL/GenBank/DDBJ whole genome shotgun (WGS) entry which is preliminary data.</text>
</comment>
<dbReference type="Proteomes" id="UP001445335">
    <property type="component" value="Unassembled WGS sequence"/>
</dbReference>
<dbReference type="InterPro" id="IPR050600">
    <property type="entry name" value="SETD3_SETD6_MTase"/>
</dbReference>
<dbReference type="SUPFAM" id="SSF82199">
    <property type="entry name" value="SET domain"/>
    <property type="match status" value="1"/>
</dbReference>
<evidence type="ECO:0000313" key="1">
    <source>
        <dbReference type="EMBL" id="KAK9843754.1"/>
    </source>
</evidence>
<dbReference type="AlphaFoldDB" id="A0AAW1SCT9"/>
<evidence type="ECO:0000313" key="2">
    <source>
        <dbReference type="Proteomes" id="UP001445335"/>
    </source>
</evidence>
<evidence type="ECO:0008006" key="3">
    <source>
        <dbReference type="Google" id="ProtNLM"/>
    </source>
</evidence>
<name>A0AAW1SCT9_9CHLO</name>
<proteinExistence type="predicted"/>
<dbReference type="Gene3D" id="3.90.1410.10">
    <property type="entry name" value="set domain protein methyltransferase, domain 1"/>
    <property type="match status" value="1"/>
</dbReference>
<dbReference type="InterPro" id="IPR046341">
    <property type="entry name" value="SET_dom_sf"/>
</dbReference>
<sequence>MLGVAPDFEHWLLEHGLHVRGIGAAHLSDGQRGIIALRAITAGSVLLEVPGKLLMSANKSRHSPHLVPVLAACPGLSPTQVLALHLLVELARGRASFWAAYLAQLPRAFTCLSYFSAHEAAALQVGHAVDVAREAAASVRAEWQGAASALVLLESADLLPRRLCGLLAWRWAAATLASRAMHLPGDAAGALAPFADLHNHRPSPGPDPPPVGALVPGEEADAMDPRRQEVRDPACGSGDGCYHEAADVYRLTTHVRYAEGEQVFLCYGRHTNLDLLEHYGFLLEGNGHDRALLPPGAFGALEPGLAAAGLTPAGRWLHPGGLPCWALLHALRVATAVPAELARGGRGAAAAGAPISEDRDAAPGGRMACGLQEGAAGFNTSLQPGHEAFNRWRAQ</sequence>
<reference evidence="1 2" key="1">
    <citation type="journal article" date="2024" name="Nat. Commun.">
        <title>Phylogenomics reveals the evolutionary origins of lichenization in chlorophyte algae.</title>
        <authorList>
            <person name="Puginier C."/>
            <person name="Libourel C."/>
            <person name="Otte J."/>
            <person name="Skaloud P."/>
            <person name="Haon M."/>
            <person name="Grisel S."/>
            <person name="Petersen M."/>
            <person name="Berrin J.G."/>
            <person name="Delaux P.M."/>
            <person name="Dal Grande F."/>
            <person name="Keller J."/>
        </authorList>
    </citation>
    <scope>NUCLEOTIDE SEQUENCE [LARGE SCALE GENOMIC DNA]</scope>
    <source>
        <strain evidence="1 2">SAG 245.80</strain>
    </source>
</reference>
<accession>A0AAW1SCT9</accession>
<gene>
    <name evidence="1" type="ORF">WJX81_004943</name>
</gene>
<organism evidence="1 2">
    <name type="scientific">Elliptochloris bilobata</name>
    <dbReference type="NCBI Taxonomy" id="381761"/>
    <lineage>
        <taxon>Eukaryota</taxon>
        <taxon>Viridiplantae</taxon>
        <taxon>Chlorophyta</taxon>
        <taxon>core chlorophytes</taxon>
        <taxon>Trebouxiophyceae</taxon>
        <taxon>Trebouxiophyceae incertae sedis</taxon>
        <taxon>Elliptochloris clade</taxon>
        <taxon>Elliptochloris</taxon>
    </lineage>
</organism>